<dbReference type="OrthoDB" id="5345571at2759"/>
<dbReference type="Proteomes" id="UP000214365">
    <property type="component" value="Unassembled WGS sequence"/>
</dbReference>
<dbReference type="InterPro" id="IPR057082">
    <property type="entry name" value="PH_C"/>
</dbReference>
<keyword evidence="6" id="KW-1185">Reference proteome</keyword>
<feature type="transmembrane region" description="Helical" evidence="2">
    <location>
        <begin position="144"/>
        <end position="162"/>
    </location>
</feature>
<dbReference type="GeneID" id="31001475"/>
<name>A0A1Q5QA88_TALAT</name>
<dbReference type="EMBL" id="LFMY01000002">
    <property type="protein sequence ID" value="OKL62854.1"/>
    <property type="molecule type" value="Genomic_DNA"/>
</dbReference>
<feature type="domain" description="PH" evidence="3">
    <location>
        <begin position="313"/>
        <end position="358"/>
    </location>
</feature>
<reference evidence="5 6" key="1">
    <citation type="submission" date="2015-06" db="EMBL/GenBank/DDBJ databases">
        <title>Talaromyces atroroseus IBT 11181 draft genome.</title>
        <authorList>
            <person name="Rasmussen K.B."/>
            <person name="Rasmussen S."/>
            <person name="Petersen B."/>
            <person name="Sicheritz-Ponten T."/>
            <person name="Mortensen U.H."/>
            <person name="Thrane U."/>
        </authorList>
    </citation>
    <scope>NUCLEOTIDE SEQUENCE [LARGE SCALE GENOMIC DNA]</scope>
    <source>
        <strain evidence="5 6">IBT 11181</strain>
    </source>
</reference>
<evidence type="ECO:0000313" key="6">
    <source>
        <dbReference type="Proteomes" id="UP000214365"/>
    </source>
</evidence>
<evidence type="ECO:0000259" key="4">
    <source>
        <dbReference type="Pfam" id="PF23076"/>
    </source>
</evidence>
<dbReference type="RefSeq" id="XP_020122975.1">
    <property type="nucleotide sequence ID" value="XM_020261415.1"/>
</dbReference>
<evidence type="ECO:0000259" key="3">
    <source>
        <dbReference type="Pfam" id="PF23074"/>
    </source>
</evidence>
<keyword evidence="2" id="KW-0472">Membrane</keyword>
<sequence>MDLQVRRIISFTEDVAVGLRPFRERLPEYSAEITNVIADLYAISATLTSLEGLARQFPRNYGHVIKPDLERTLASLRYTLNEIISSFGRIDGRPTADNYRRVWHDLDSYFHEEDGYSLKRRLTKYKLFLQELQDVMQKYTSNRLLIAYLLINFLMLTFPIVGPRSKRVDAHFMAELRKNILRLLEEQDSRFTAHLASLSLSPTGSSMNSSIVSGSSQEGHGVGKRRSYERARPGFRPHPAPLHSPASSHEGPPPWVPEVPVSPISTSTTTQSNISSAILNDHWAKDVFAYKGPGIKFRVRGESSKCLGEEVQPDIKDWLDKEGFDEVAYLPFDENQGSAISVFFYVREGDNRVRILSNRISEMVSFFCTFLALRSQDNHRPVQDIRDFDLAAEEEMFGGPIIDDNHMHALRIYRDRVSGAIRLQASIHEGSMKRTPVWTAFITGYIDSSYWIRRNNSKVFLRELHRVIFSPEYRPSRTSRGEHVLQFTSESGV</sequence>
<keyword evidence="2" id="KW-1133">Transmembrane helix</keyword>
<evidence type="ECO:0000313" key="5">
    <source>
        <dbReference type="EMBL" id="OKL62854.1"/>
    </source>
</evidence>
<keyword evidence="2" id="KW-0812">Transmembrane</keyword>
<organism evidence="5 6">
    <name type="scientific">Talaromyces atroroseus</name>
    <dbReference type="NCBI Taxonomy" id="1441469"/>
    <lineage>
        <taxon>Eukaryota</taxon>
        <taxon>Fungi</taxon>
        <taxon>Dikarya</taxon>
        <taxon>Ascomycota</taxon>
        <taxon>Pezizomycotina</taxon>
        <taxon>Eurotiomycetes</taxon>
        <taxon>Eurotiomycetidae</taxon>
        <taxon>Eurotiales</taxon>
        <taxon>Trichocomaceae</taxon>
        <taxon>Talaromyces</taxon>
        <taxon>Talaromyces sect. Trachyspermi</taxon>
    </lineage>
</organism>
<dbReference type="Pfam" id="PF23074">
    <property type="entry name" value="PH_FT_N"/>
    <property type="match status" value="2"/>
</dbReference>
<feature type="compositionally biased region" description="Low complexity" evidence="1">
    <location>
        <begin position="205"/>
        <end position="216"/>
    </location>
</feature>
<feature type="domain" description="PH" evidence="3">
    <location>
        <begin position="360"/>
        <end position="392"/>
    </location>
</feature>
<gene>
    <name evidence="5" type="ORF">UA08_01720</name>
</gene>
<feature type="compositionally biased region" description="Low complexity" evidence="1">
    <location>
        <begin position="258"/>
        <end position="268"/>
    </location>
</feature>
<dbReference type="Pfam" id="PF23076">
    <property type="entry name" value="PH_FT_C"/>
    <property type="match status" value="1"/>
</dbReference>
<evidence type="ECO:0000256" key="1">
    <source>
        <dbReference type="SAM" id="MobiDB-lite"/>
    </source>
</evidence>
<protein>
    <submittedName>
        <fullName evidence="5">Uncharacterized protein</fullName>
    </submittedName>
</protein>
<feature type="region of interest" description="Disordered" evidence="1">
    <location>
        <begin position="202"/>
        <end position="268"/>
    </location>
</feature>
<comment type="caution">
    <text evidence="5">The sequence shown here is derived from an EMBL/GenBank/DDBJ whole genome shotgun (WGS) entry which is preliminary data.</text>
</comment>
<accession>A0A1Q5QA88</accession>
<dbReference type="InterPro" id="IPR057081">
    <property type="entry name" value="PH_N"/>
</dbReference>
<dbReference type="AlphaFoldDB" id="A0A1Q5QA88"/>
<feature type="domain" description="PH" evidence="4">
    <location>
        <begin position="394"/>
        <end position="491"/>
    </location>
</feature>
<proteinExistence type="predicted"/>
<evidence type="ECO:0000256" key="2">
    <source>
        <dbReference type="SAM" id="Phobius"/>
    </source>
</evidence>